<keyword evidence="4" id="KW-0949">S-adenosyl-L-methionine</keyword>
<dbReference type="GO" id="GO:0046872">
    <property type="term" value="F:metal ion binding"/>
    <property type="evidence" value="ECO:0007669"/>
    <property type="project" value="UniProtKB-KW"/>
</dbReference>
<evidence type="ECO:0000313" key="13">
    <source>
        <dbReference type="Proteomes" id="UP000095544"/>
    </source>
</evidence>
<dbReference type="GO" id="GO:0051539">
    <property type="term" value="F:4 iron, 4 sulfur cluster binding"/>
    <property type="evidence" value="ECO:0007669"/>
    <property type="project" value="UniProtKB-KW"/>
</dbReference>
<proteinExistence type="inferred from homology"/>
<keyword evidence="7" id="KW-0408">Iron</keyword>
<comment type="similarity">
    <text evidence="2">Belongs to the organic radical-activating enzymes family.</text>
</comment>
<keyword evidence="8" id="KW-0411">Iron-sulfur</keyword>
<feature type="domain" description="Radical SAM core" evidence="11">
    <location>
        <begin position="25"/>
        <end position="313"/>
    </location>
</feature>
<evidence type="ECO:0000256" key="2">
    <source>
        <dbReference type="ARBA" id="ARBA00009777"/>
    </source>
</evidence>
<dbReference type="SUPFAM" id="SSF102114">
    <property type="entry name" value="Radical SAM enzymes"/>
    <property type="match status" value="1"/>
</dbReference>
<dbReference type="PIRSF" id="PIRSF000371">
    <property type="entry name" value="PFL_act_enz"/>
    <property type="match status" value="1"/>
</dbReference>
<accession>A0A174GWA5</accession>
<evidence type="ECO:0000256" key="8">
    <source>
        <dbReference type="ARBA" id="ARBA00023014"/>
    </source>
</evidence>
<dbReference type="InterPro" id="IPR034457">
    <property type="entry name" value="Organic_radical-activating"/>
</dbReference>
<dbReference type="Gene3D" id="3.20.20.70">
    <property type="entry name" value="Aldolase class I"/>
    <property type="match status" value="1"/>
</dbReference>
<evidence type="ECO:0000256" key="1">
    <source>
        <dbReference type="ARBA" id="ARBA00001966"/>
    </source>
</evidence>
<evidence type="ECO:0000259" key="11">
    <source>
        <dbReference type="PROSITE" id="PS51918"/>
    </source>
</evidence>
<comment type="catalytic activity">
    <reaction evidence="9">
        <text>glycyl-[protein] + reduced [flavodoxin] + S-adenosyl-L-methionine = glycin-2-yl radical-[protein] + semiquinone [flavodoxin] + 5'-deoxyadenosine + L-methionine + H(+)</text>
        <dbReference type="Rhea" id="RHEA:61976"/>
        <dbReference type="Rhea" id="RHEA-COMP:10622"/>
        <dbReference type="Rhea" id="RHEA-COMP:14480"/>
        <dbReference type="Rhea" id="RHEA-COMP:15993"/>
        <dbReference type="Rhea" id="RHEA-COMP:15994"/>
        <dbReference type="ChEBI" id="CHEBI:15378"/>
        <dbReference type="ChEBI" id="CHEBI:17319"/>
        <dbReference type="ChEBI" id="CHEBI:29947"/>
        <dbReference type="ChEBI" id="CHEBI:32722"/>
        <dbReference type="ChEBI" id="CHEBI:57618"/>
        <dbReference type="ChEBI" id="CHEBI:57844"/>
        <dbReference type="ChEBI" id="CHEBI:59789"/>
        <dbReference type="ChEBI" id="CHEBI:140311"/>
    </reaction>
</comment>
<dbReference type="PANTHER" id="PTHR30352:SF4">
    <property type="entry name" value="PYRUVATE FORMATE-LYASE 2-ACTIVATING ENZYME"/>
    <property type="match status" value="1"/>
</dbReference>
<evidence type="ECO:0000256" key="7">
    <source>
        <dbReference type="ARBA" id="ARBA00023004"/>
    </source>
</evidence>
<organism evidence="12 13">
    <name type="scientific">Faecalicatena contorta</name>
    <dbReference type="NCBI Taxonomy" id="39482"/>
    <lineage>
        <taxon>Bacteria</taxon>
        <taxon>Bacillati</taxon>
        <taxon>Bacillota</taxon>
        <taxon>Clostridia</taxon>
        <taxon>Lachnospirales</taxon>
        <taxon>Lachnospiraceae</taxon>
        <taxon>Faecalicatena</taxon>
    </lineage>
</organism>
<dbReference type="InterPro" id="IPR013785">
    <property type="entry name" value="Aldolase_TIM"/>
</dbReference>
<dbReference type="PROSITE" id="PS51918">
    <property type="entry name" value="RADICAL_SAM"/>
    <property type="match status" value="1"/>
</dbReference>
<evidence type="ECO:0000256" key="3">
    <source>
        <dbReference type="ARBA" id="ARBA00022485"/>
    </source>
</evidence>
<dbReference type="STRING" id="39482.ERS852491_02911"/>
<evidence type="ECO:0000256" key="5">
    <source>
        <dbReference type="ARBA" id="ARBA00022723"/>
    </source>
</evidence>
<dbReference type="NCBIfam" id="TIGR02494">
    <property type="entry name" value="PFLE_PFLC"/>
    <property type="match status" value="1"/>
</dbReference>
<keyword evidence="6 12" id="KW-0560">Oxidoreductase</keyword>
<dbReference type="InterPro" id="IPR054981">
    <property type="entry name" value="Ind_deCO2_activ"/>
</dbReference>
<dbReference type="GO" id="GO:0016491">
    <property type="term" value="F:oxidoreductase activity"/>
    <property type="evidence" value="ECO:0007669"/>
    <property type="project" value="UniProtKB-KW"/>
</dbReference>
<evidence type="ECO:0000256" key="6">
    <source>
        <dbReference type="ARBA" id="ARBA00023002"/>
    </source>
</evidence>
<dbReference type="PROSITE" id="PS01087">
    <property type="entry name" value="RADICAL_ACTIVATING"/>
    <property type="match status" value="1"/>
</dbReference>
<dbReference type="InterPro" id="IPR012839">
    <property type="entry name" value="Organic_radical_activase"/>
</dbReference>
<dbReference type="SFLD" id="SFLDS00029">
    <property type="entry name" value="Radical_SAM"/>
    <property type="match status" value="1"/>
</dbReference>
<dbReference type="InterPro" id="IPR001989">
    <property type="entry name" value="Radical_activat_CS"/>
</dbReference>
<evidence type="ECO:0000259" key="10">
    <source>
        <dbReference type="PROSITE" id="PS51379"/>
    </source>
</evidence>
<dbReference type="Proteomes" id="UP000095544">
    <property type="component" value="Unassembled WGS sequence"/>
</dbReference>
<evidence type="ECO:0000313" key="12">
    <source>
        <dbReference type="EMBL" id="CUO66833.1"/>
    </source>
</evidence>
<evidence type="ECO:0000256" key="9">
    <source>
        <dbReference type="ARBA" id="ARBA00047365"/>
    </source>
</evidence>
<dbReference type="Pfam" id="PF04055">
    <property type="entry name" value="Radical_SAM"/>
    <property type="match status" value="1"/>
</dbReference>
<dbReference type="SFLD" id="SFLDG01118">
    <property type="entry name" value="activating_enzymes__group_2"/>
    <property type="match status" value="1"/>
</dbReference>
<dbReference type="EC" id="1.97.1.-" evidence="12"/>
<keyword evidence="5" id="KW-0479">Metal-binding</keyword>
<feature type="domain" description="4Fe-4S ferredoxin-type" evidence="10">
    <location>
        <begin position="93"/>
        <end position="124"/>
    </location>
</feature>
<dbReference type="SUPFAM" id="SSF54862">
    <property type="entry name" value="4Fe-4S ferredoxins"/>
    <property type="match status" value="1"/>
</dbReference>
<reference evidence="12 13" key="1">
    <citation type="submission" date="2015-09" db="EMBL/GenBank/DDBJ databases">
        <authorList>
            <consortium name="Pathogen Informatics"/>
        </authorList>
    </citation>
    <scope>NUCLEOTIDE SEQUENCE [LARGE SCALE GENOMIC DNA]</scope>
    <source>
        <strain evidence="12 13">2789STDY5834876</strain>
    </source>
</reference>
<evidence type="ECO:0000256" key="4">
    <source>
        <dbReference type="ARBA" id="ARBA00022691"/>
    </source>
</evidence>
<dbReference type="InterPro" id="IPR017900">
    <property type="entry name" value="4Fe4S_Fe_S_CS"/>
</dbReference>
<sequence length="319" mass="36077">MVCIDMENKDEMKALVFDIQSFSTHDGPGIRTNIFFKGCPLTCLWCANPEGQKAVPQLFYTKMKCAGCMFCAKVCPHDAVTAYKTPEDIEKYGFVRHDREKCDKCKTHNCVEMCLQNALEITGKWMTVDDIMEKVHRDASYYAGKGGITLSGGDPLIYPEFVTELLRRCKNEGINTALESELCVPCRNLELVMPYIDLYLTDIKIIDEQKHIEMTGVSNKQILENLRFIGHTCPEKACLRYPIIPGCTDCEDNVHAIGKFCRDNGFSRVNILPYHKLGSSKHERLGSTYLLPDVQAPGDEEMRCIADILESYAVKCIIN</sequence>
<dbReference type="RefSeq" id="WP_242857606.1">
    <property type="nucleotide sequence ID" value="NZ_CYZU01000027.1"/>
</dbReference>
<dbReference type="InterPro" id="IPR040074">
    <property type="entry name" value="BssD/PflA/YjjW"/>
</dbReference>
<dbReference type="EMBL" id="CYZU01000027">
    <property type="protein sequence ID" value="CUO66833.1"/>
    <property type="molecule type" value="Genomic_DNA"/>
</dbReference>
<dbReference type="InterPro" id="IPR058240">
    <property type="entry name" value="rSAM_sf"/>
</dbReference>
<dbReference type="InterPro" id="IPR017896">
    <property type="entry name" value="4Fe4S_Fe-S-bd"/>
</dbReference>
<dbReference type="InterPro" id="IPR007197">
    <property type="entry name" value="rSAM"/>
</dbReference>
<comment type="cofactor">
    <cofactor evidence="1">
        <name>[4Fe-4S] cluster</name>
        <dbReference type="ChEBI" id="CHEBI:49883"/>
    </cofactor>
</comment>
<dbReference type="AlphaFoldDB" id="A0A174GWA5"/>
<dbReference type="PANTHER" id="PTHR30352">
    <property type="entry name" value="PYRUVATE FORMATE-LYASE-ACTIVATING ENZYME"/>
    <property type="match status" value="1"/>
</dbReference>
<name>A0A174GWA5_9FIRM</name>
<dbReference type="PROSITE" id="PS00198">
    <property type="entry name" value="4FE4S_FER_1"/>
    <property type="match status" value="1"/>
</dbReference>
<dbReference type="SFLD" id="SFLDG01066">
    <property type="entry name" value="organic_radical-activating_enz"/>
    <property type="match status" value="1"/>
</dbReference>
<dbReference type="NCBIfam" id="NF033719">
    <property type="entry name" value="ind_deCO2_activ"/>
    <property type="match status" value="1"/>
</dbReference>
<protein>
    <submittedName>
        <fullName evidence="12">4-hydroxyphenylacetate decarboxylase activating enzyme</fullName>
        <ecNumber evidence="12">1.97.1.-</ecNumber>
    </submittedName>
</protein>
<dbReference type="PROSITE" id="PS51379">
    <property type="entry name" value="4FE4S_FER_2"/>
    <property type="match status" value="2"/>
</dbReference>
<keyword evidence="3" id="KW-0004">4Fe-4S</keyword>
<gene>
    <name evidence="12" type="primary">hpdA_6</name>
    <name evidence="12" type="ORF">ERS852491_02911</name>
</gene>
<dbReference type="Pfam" id="PF00037">
    <property type="entry name" value="Fer4"/>
    <property type="match status" value="1"/>
</dbReference>
<feature type="domain" description="4Fe-4S ferredoxin-type" evidence="10">
    <location>
        <begin position="56"/>
        <end position="85"/>
    </location>
</feature>